<name>A0ACC5PM14_ENTAG</name>
<sequence length="401" mass="43996">MKNTTRFKLNAYMSVLAEINKIDLSALNSKFTIEPSVSQTLESKIQESSAFLQAINIMPVSEQSGERLGLGIGTTIAGTTDTTQKEREPTDPTYIDGDGYKCTQTNFDTALPYSKLDMWAKFSDFQVRIRDAIVKRQALDRIMIGFNGLKREKTSNRVQNPLLQDVNIGWLEKIRLEKPSQVLGQHIDDSGKVVSDKITVGKSGLFRNLDAVVMGAVSEKIGVQYQDDTELVVICGRQLLADKYFPLVNQSQPNTEALAADLIISQKRIGGLQAVRAPYFPANALLITRLDNLSIYWQEETRRRSIIDNPKRDRIENLESVNEAYVVEDYDCTCLVENIELLEQEPEKEPGEMSDAEIARIAAVAASVVKSMSGAGSSAASADTTQTGDAGDAGDGSKGGA</sequence>
<dbReference type="Proteomes" id="UP000610459">
    <property type="component" value="Unassembled WGS sequence"/>
</dbReference>
<accession>A0ACC5PM14</accession>
<dbReference type="EMBL" id="JACYNR010000003">
    <property type="protein sequence ID" value="MBD8125870.1"/>
    <property type="molecule type" value="Genomic_DNA"/>
</dbReference>
<organism evidence="1 2">
    <name type="scientific">Enterobacter agglomerans</name>
    <name type="common">Erwinia herbicola</name>
    <name type="synonym">Pantoea agglomerans</name>
    <dbReference type="NCBI Taxonomy" id="549"/>
    <lineage>
        <taxon>Bacteria</taxon>
        <taxon>Pseudomonadati</taxon>
        <taxon>Pseudomonadota</taxon>
        <taxon>Gammaproteobacteria</taxon>
        <taxon>Enterobacterales</taxon>
        <taxon>Erwiniaceae</taxon>
        <taxon>Pantoea</taxon>
        <taxon>Pantoea agglomerans group</taxon>
    </lineage>
</organism>
<protein>
    <submittedName>
        <fullName evidence="1">Phage major capsid protein, P2 family</fullName>
    </submittedName>
</protein>
<reference evidence="1 2" key="1">
    <citation type="journal article" date="2020" name="FEMS Microbiol. Ecol.">
        <title>Temporal dynamics of bacterial communities during seed development and maturation.</title>
        <authorList>
            <person name="Chesneau G."/>
            <person name="Torres-Cortes G."/>
            <person name="Briand M."/>
            <person name="Darrasse A."/>
            <person name="Preveaux A."/>
            <person name="Marais C."/>
            <person name="Jacques M.A."/>
            <person name="Shade A."/>
            <person name="Barret M."/>
        </authorList>
    </citation>
    <scope>NUCLEOTIDE SEQUENCE [LARGE SCALE GENOMIC DNA]</scope>
    <source>
        <strain evidence="1 2">CFBP13709</strain>
    </source>
</reference>
<gene>
    <name evidence="1" type="ORF">IFT41_07030</name>
</gene>
<comment type="caution">
    <text evidence="1">The sequence shown here is derived from an EMBL/GenBank/DDBJ whole genome shotgun (WGS) entry which is preliminary data.</text>
</comment>
<proteinExistence type="predicted"/>
<keyword evidence="2" id="KW-1185">Reference proteome</keyword>
<evidence type="ECO:0000313" key="2">
    <source>
        <dbReference type="Proteomes" id="UP000610459"/>
    </source>
</evidence>
<evidence type="ECO:0000313" key="1">
    <source>
        <dbReference type="EMBL" id="MBD8125870.1"/>
    </source>
</evidence>